<keyword evidence="3" id="KW-1185">Reference proteome</keyword>
<feature type="transmembrane region" description="Helical" evidence="1">
    <location>
        <begin position="51"/>
        <end position="71"/>
    </location>
</feature>
<evidence type="ECO:0000313" key="2">
    <source>
        <dbReference type="EMBL" id="ACL73688.1"/>
    </source>
</evidence>
<protein>
    <submittedName>
        <fullName evidence="2">Uncharacterized protein</fullName>
    </submittedName>
</protein>
<accession>B8GMA1</accession>
<reference evidence="2 3" key="1">
    <citation type="journal article" date="2011" name="Stand. Genomic Sci.">
        <title>Complete genome sequence of 'Thioalkalivibrio sulfidophilus' HL-EbGr7.</title>
        <authorList>
            <person name="Muyzer G."/>
            <person name="Sorokin D.Y."/>
            <person name="Mavromatis K."/>
            <person name="Lapidus A."/>
            <person name="Clum A."/>
            <person name="Ivanova N."/>
            <person name="Pati A."/>
            <person name="d'Haeseleer P."/>
            <person name="Woyke T."/>
            <person name="Kyrpides N.C."/>
        </authorList>
    </citation>
    <scope>NUCLEOTIDE SEQUENCE [LARGE SCALE GENOMIC DNA]</scope>
    <source>
        <strain evidence="2 3">HL-EbGR7</strain>
    </source>
</reference>
<dbReference type="EMBL" id="CP001339">
    <property type="protein sequence ID" value="ACL73688.1"/>
    <property type="molecule type" value="Genomic_DNA"/>
</dbReference>
<feature type="transmembrane region" description="Helical" evidence="1">
    <location>
        <begin position="100"/>
        <end position="119"/>
    </location>
</feature>
<feature type="transmembrane region" description="Helical" evidence="1">
    <location>
        <begin position="27"/>
        <end position="45"/>
    </location>
</feature>
<dbReference type="HOGENOM" id="CLU_952959_0_0_6"/>
<keyword evidence="1" id="KW-1133">Transmembrane helix</keyword>
<dbReference type="AlphaFoldDB" id="B8GMA1"/>
<name>B8GMA1_THISH</name>
<evidence type="ECO:0000256" key="1">
    <source>
        <dbReference type="SAM" id="Phobius"/>
    </source>
</evidence>
<dbReference type="RefSeq" id="WP_012639163.1">
    <property type="nucleotide sequence ID" value="NC_011901.1"/>
</dbReference>
<keyword evidence="1" id="KW-0812">Transmembrane</keyword>
<proteinExistence type="predicted"/>
<dbReference type="KEGG" id="tgr:Tgr7_2613"/>
<sequence length="292" mass="32059">MGDGKIKEQLHDVMREAKNAARSLDHLMHGVVMILVLIGLLFLLVSAISTGLLIAITMTVVFSVSLAVFVSTQSFGEGALALIFGLVGIFSVDWTTGGLIAFNFAWVAFAGLAFIISAIRSNADLQIIYGDIAQRLSDSRQEAASKEKEITALADSLKIGLLGYEGVAETFRLMAYRGVKEALFSPVVLETERLVKLTRTDHEKLSSFLVDLIKRLDVQTVGEFEKVAEEVRDILRGVKATPGEFFAAYEASRAILLRREVRHDEFFRALGQAIDEGVPPEQAHAAVMEKMR</sequence>
<evidence type="ECO:0000313" key="3">
    <source>
        <dbReference type="Proteomes" id="UP000002383"/>
    </source>
</evidence>
<organism evidence="2 3">
    <name type="scientific">Thioalkalivibrio sulfidiphilus (strain HL-EbGR7)</name>
    <dbReference type="NCBI Taxonomy" id="396588"/>
    <lineage>
        <taxon>Bacteria</taxon>
        <taxon>Pseudomonadati</taxon>
        <taxon>Pseudomonadota</taxon>
        <taxon>Gammaproteobacteria</taxon>
        <taxon>Chromatiales</taxon>
        <taxon>Ectothiorhodospiraceae</taxon>
        <taxon>Thioalkalivibrio</taxon>
    </lineage>
</organism>
<gene>
    <name evidence="2" type="ordered locus">Tgr7_2613</name>
</gene>
<dbReference type="Proteomes" id="UP000002383">
    <property type="component" value="Chromosome"/>
</dbReference>
<keyword evidence="1" id="KW-0472">Membrane</keyword>